<evidence type="ECO:0000256" key="5">
    <source>
        <dbReference type="ARBA" id="ARBA00022691"/>
    </source>
</evidence>
<dbReference type="PANTHER" id="PTHR42933">
    <property type="entry name" value="SLR6095 PROTEIN"/>
    <property type="match status" value="1"/>
</dbReference>
<feature type="domain" description="N6 adenine-specific DNA methyltransferase N-terminal" evidence="9">
    <location>
        <begin position="9"/>
        <end position="131"/>
    </location>
</feature>
<dbReference type="SUPFAM" id="SSF53335">
    <property type="entry name" value="S-adenosyl-L-methionine-dependent methyltransferases"/>
    <property type="match status" value="1"/>
</dbReference>
<dbReference type="InterPro" id="IPR051537">
    <property type="entry name" value="DNA_Adenine_Mtase"/>
</dbReference>
<proteinExistence type="inferred from homology"/>
<evidence type="ECO:0000259" key="8">
    <source>
        <dbReference type="Pfam" id="PF02384"/>
    </source>
</evidence>
<dbReference type="GO" id="GO:0008170">
    <property type="term" value="F:N-methyltransferase activity"/>
    <property type="evidence" value="ECO:0007669"/>
    <property type="project" value="InterPro"/>
</dbReference>
<dbReference type="RefSeq" id="WP_013490843.1">
    <property type="nucleotide sequence ID" value="NC_014829.1"/>
</dbReference>
<dbReference type="EC" id="2.1.1.72" evidence="2"/>
<dbReference type="PANTHER" id="PTHR42933:SF3">
    <property type="entry name" value="TYPE I RESTRICTION ENZYME MJAVIII METHYLASE SUBUNIT"/>
    <property type="match status" value="1"/>
</dbReference>
<evidence type="ECO:0000313" key="10">
    <source>
        <dbReference type="EMBL" id="ADU32517.1"/>
    </source>
</evidence>
<protein>
    <recommendedName>
        <fullName evidence="2">site-specific DNA-methyltransferase (adenine-specific)</fullName>
        <ecNumber evidence="2">2.1.1.72</ecNumber>
    </recommendedName>
</protein>
<dbReference type="Pfam" id="PF02384">
    <property type="entry name" value="N6_Mtase"/>
    <property type="match status" value="1"/>
</dbReference>
<dbReference type="HOGENOM" id="CLU_013049_4_2_9"/>
<dbReference type="AlphaFoldDB" id="E6TZV1"/>
<dbReference type="InterPro" id="IPR038333">
    <property type="entry name" value="T1MK-like_N_sf"/>
</dbReference>
<keyword evidence="3 10" id="KW-0489">Methyltransferase</keyword>
<dbReference type="Proteomes" id="UP000001401">
    <property type="component" value="Chromosome"/>
</dbReference>
<keyword evidence="11" id="KW-1185">Reference proteome</keyword>
<evidence type="ECO:0000256" key="1">
    <source>
        <dbReference type="ARBA" id="ARBA00006594"/>
    </source>
</evidence>
<dbReference type="Gene3D" id="1.20.1260.30">
    <property type="match status" value="1"/>
</dbReference>
<dbReference type="GO" id="GO:0009307">
    <property type="term" value="P:DNA restriction-modification system"/>
    <property type="evidence" value="ECO:0007669"/>
    <property type="project" value="UniProtKB-KW"/>
</dbReference>
<dbReference type="InterPro" id="IPR022749">
    <property type="entry name" value="D12N6_MeTrfase_N"/>
</dbReference>
<dbReference type="GO" id="GO:0003677">
    <property type="term" value="F:DNA binding"/>
    <property type="evidence" value="ECO:0007669"/>
    <property type="project" value="InterPro"/>
</dbReference>
<dbReference type="EMBL" id="CP002394">
    <property type="protein sequence ID" value="ADU32517.1"/>
    <property type="molecule type" value="Genomic_DNA"/>
</dbReference>
<evidence type="ECO:0000256" key="3">
    <source>
        <dbReference type="ARBA" id="ARBA00022603"/>
    </source>
</evidence>
<dbReference type="KEGG" id="bco:Bcell_4290"/>
<sequence length="488" mass="56514">MGRISLEKLERYLWGSANFLRGHIDAGDYKQFIFPLLFLKRLCDVYDEEYNDSLNTLGEDFDENHRFIIPKGHHWNDIRKKVNNIGTAIQTAMAEIEKANIGRLEGIFGDAQWTNKDRLPDSLLKDLIEHFSQQTLSLQNVSEDELGQAYEYLIKKFADDSGHTAQEFYSNRTIVRLMTELLEPNPKESVYDPTCGSGGMLLLSALHLKEKGKEYRSLRLFGQEINLITSSIAKMNMFLHGIEDFEILRGDTLENPAFIKNDKLRQFDIVLANPPYSIKRWNRERWETDPYGRNIYGTPPKSRADYAFLQHIIKSLKADTGRCAILFPHGVLFRDAEQEMRENLVKSDVIECILGLGSNLFYNSPMEACVIFCRTNKKEDRKGKILFINAINQVRRERTMSYIDPEHIEEIKGVYDEFKSINGFSNVVEVDEVLKNNANLNIPLYVIDNKQYKNFTINETVEEYQIDSSSIDDSFTELFKLVQEVSFK</sequence>
<evidence type="ECO:0000256" key="2">
    <source>
        <dbReference type="ARBA" id="ARBA00011900"/>
    </source>
</evidence>
<comment type="similarity">
    <text evidence="1">Belongs to the N(4)/N(6)-methyltransferase family.</text>
</comment>
<dbReference type="OrthoDB" id="9814572at2"/>
<dbReference type="REBASE" id="30808">
    <property type="entry name" value="M2.BceNI"/>
</dbReference>
<evidence type="ECO:0000256" key="7">
    <source>
        <dbReference type="ARBA" id="ARBA00047942"/>
    </source>
</evidence>
<evidence type="ECO:0000259" key="9">
    <source>
        <dbReference type="Pfam" id="PF12161"/>
    </source>
</evidence>
<evidence type="ECO:0000256" key="4">
    <source>
        <dbReference type="ARBA" id="ARBA00022679"/>
    </source>
</evidence>
<dbReference type="eggNOG" id="COG0286">
    <property type="taxonomic scope" value="Bacteria"/>
</dbReference>
<dbReference type="PROSITE" id="PS00092">
    <property type="entry name" value="N6_MTASE"/>
    <property type="match status" value="1"/>
</dbReference>
<keyword evidence="5" id="KW-0949">S-adenosyl-L-methionine</keyword>
<evidence type="ECO:0000256" key="6">
    <source>
        <dbReference type="ARBA" id="ARBA00022747"/>
    </source>
</evidence>
<evidence type="ECO:0000313" key="11">
    <source>
        <dbReference type="Proteomes" id="UP000001401"/>
    </source>
</evidence>
<keyword evidence="6" id="KW-0680">Restriction system</keyword>
<dbReference type="InterPro" id="IPR003356">
    <property type="entry name" value="DNA_methylase_A-5"/>
</dbReference>
<keyword evidence="4" id="KW-0808">Transferase</keyword>
<reference evidence="10 11" key="1">
    <citation type="submission" date="2010-12" db="EMBL/GenBank/DDBJ databases">
        <title>Complete sequence of Bacillus cellulosilyticus DSM 2522.</title>
        <authorList>
            <consortium name="US DOE Joint Genome Institute"/>
            <person name="Lucas S."/>
            <person name="Copeland A."/>
            <person name="Lapidus A."/>
            <person name="Cheng J.-F."/>
            <person name="Bruce D."/>
            <person name="Goodwin L."/>
            <person name="Pitluck S."/>
            <person name="Chertkov O."/>
            <person name="Detter J.C."/>
            <person name="Han C."/>
            <person name="Tapia R."/>
            <person name="Land M."/>
            <person name="Hauser L."/>
            <person name="Jeffries C."/>
            <person name="Kyrpides N."/>
            <person name="Ivanova N."/>
            <person name="Mikhailova N."/>
            <person name="Brumm P."/>
            <person name="Mead D."/>
            <person name="Woyke T."/>
        </authorList>
    </citation>
    <scope>NUCLEOTIDE SEQUENCE [LARGE SCALE GENOMIC DNA]</scope>
    <source>
        <strain evidence="11">ATCC 21833 / DSM 2522 / FERM P-1141 / JCM 9156 / N-4</strain>
    </source>
</reference>
<name>E6TZV1_EVAC2</name>
<dbReference type="STRING" id="649639.Bcell_4290"/>
<dbReference type="InterPro" id="IPR029063">
    <property type="entry name" value="SAM-dependent_MTases_sf"/>
</dbReference>
<dbReference type="Pfam" id="PF12161">
    <property type="entry name" value="HsdM_N"/>
    <property type="match status" value="1"/>
</dbReference>
<accession>E6TZV1</accession>
<dbReference type="InterPro" id="IPR002052">
    <property type="entry name" value="DNA_methylase_N6_adenine_CS"/>
</dbReference>
<comment type="catalytic activity">
    <reaction evidence="7">
        <text>a 2'-deoxyadenosine in DNA + S-adenosyl-L-methionine = an N(6)-methyl-2'-deoxyadenosine in DNA + S-adenosyl-L-homocysteine + H(+)</text>
        <dbReference type="Rhea" id="RHEA:15197"/>
        <dbReference type="Rhea" id="RHEA-COMP:12418"/>
        <dbReference type="Rhea" id="RHEA-COMP:12419"/>
        <dbReference type="ChEBI" id="CHEBI:15378"/>
        <dbReference type="ChEBI" id="CHEBI:57856"/>
        <dbReference type="ChEBI" id="CHEBI:59789"/>
        <dbReference type="ChEBI" id="CHEBI:90615"/>
        <dbReference type="ChEBI" id="CHEBI:90616"/>
        <dbReference type="EC" id="2.1.1.72"/>
    </reaction>
</comment>
<organism evidence="10 11">
    <name type="scientific">Evansella cellulosilytica (strain ATCC 21833 / DSM 2522 / FERM P-1141 / JCM 9156 / N-4)</name>
    <name type="common">Bacillus cellulosilyticus</name>
    <dbReference type="NCBI Taxonomy" id="649639"/>
    <lineage>
        <taxon>Bacteria</taxon>
        <taxon>Bacillati</taxon>
        <taxon>Bacillota</taxon>
        <taxon>Bacilli</taxon>
        <taxon>Bacillales</taxon>
        <taxon>Bacillaceae</taxon>
        <taxon>Evansella</taxon>
    </lineage>
</organism>
<dbReference type="GO" id="GO:0009007">
    <property type="term" value="F:site-specific DNA-methyltransferase (adenine-specific) activity"/>
    <property type="evidence" value="ECO:0007669"/>
    <property type="project" value="UniProtKB-EC"/>
</dbReference>
<gene>
    <name evidence="10" type="ordered locus">Bcell_4290</name>
</gene>
<feature type="domain" description="DNA methylase adenine-specific" evidence="8">
    <location>
        <begin position="142"/>
        <end position="450"/>
    </location>
</feature>
<dbReference type="GO" id="GO:0032259">
    <property type="term" value="P:methylation"/>
    <property type="evidence" value="ECO:0007669"/>
    <property type="project" value="UniProtKB-KW"/>
</dbReference>
<dbReference type="Gene3D" id="3.40.50.150">
    <property type="entry name" value="Vaccinia Virus protein VP39"/>
    <property type="match status" value="1"/>
</dbReference>
<dbReference type="PRINTS" id="PR00507">
    <property type="entry name" value="N12N6MTFRASE"/>
</dbReference>